<gene>
    <name evidence="1" type="ORF">NHP164001_17300</name>
</gene>
<name>A0ABQ0D699_9HELI</name>
<comment type="caution">
    <text evidence="1">The sequence shown here is derived from an EMBL/GenBank/DDBJ whole genome shotgun (WGS) entry which is preliminary data.</text>
</comment>
<dbReference type="EMBL" id="BAAFHN010000054">
    <property type="protein sequence ID" value="GAB0173709.1"/>
    <property type="molecule type" value="Genomic_DNA"/>
</dbReference>
<organism evidence="1 2">
    <name type="scientific">Helicobacter trogontum</name>
    <dbReference type="NCBI Taxonomy" id="50960"/>
    <lineage>
        <taxon>Bacteria</taxon>
        <taxon>Pseudomonadati</taxon>
        <taxon>Campylobacterota</taxon>
        <taxon>Epsilonproteobacteria</taxon>
        <taxon>Campylobacterales</taxon>
        <taxon>Helicobacteraceae</taxon>
        <taxon>Helicobacter</taxon>
    </lineage>
</organism>
<evidence type="ECO:0000313" key="2">
    <source>
        <dbReference type="Proteomes" id="UP001562457"/>
    </source>
</evidence>
<dbReference type="RefSeq" id="WP_369607727.1">
    <property type="nucleotide sequence ID" value="NZ_BAAFHN010000054.1"/>
</dbReference>
<sequence length="151" mass="17381">MKKLVFVLLGVIGYLTVAYAQVAIEREYNSKYQQEVCGDDYECSAYEDFIPNVDILEAFKQDLQKEIKFPKYDVRALIYRQIITMNLPNDNESLKKTIVITVESGDLDVKIELTRSKNRLVAIYIVEAEESIKTYIKTPNGVKILNKTSML</sequence>
<reference evidence="1 2" key="1">
    <citation type="submission" date="2024-06" db="EMBL/GenBank/DDBJ databases">
        <title>Draft genome sequence of Helicobacter trogontum NHP16-4001.</title>
        <authorList>
            <person name="Rimbara E."/>
            <person name="Suzuki M."/>
        </authorList>
    </citation>
    <scope>NUCLEOTIDE SEQUENCE [LARGE SCALE GENOMIC DNA]</scope>
    <source>
        <strain evidence="1 2">NHP16-4001</strain>
    </source>
</reference>
<keyword evidence="2" id="KW-1185">Reference proteome</keyword>
<proteinExistence type="predicted"/>
<accession>A0ABQ0D699</accession>
<protein>
    <submittedName>
        <fullName evidence="1">Uncharacterized protein</fullName>
    </submittedName>
</protein>
<dbReference type="Proteomes" id="UP001562457">
    <property type="component" value="Unassembled WGS sequence"/>
</dbReference>
<evidence type="ECO:0000313" key="1">
    <source>
        <dbReference type="EMBL" id="GAB0173709.1"/>
    </source>
</evidence>